<sequence>MRKIAPAYRYAHNCGVESLAWLNEGQILAVGCQRRAVQLYDLRANATPLSMDAHSEMVSGIVPDCNAATTFATFGRNAGEPVKVWDARMCQSPLSEIALPRGYRRSGGVVGAVAWSISRPGVLSIGFEDSIRNYDTRSPGSRALPVGVSYLHRGDGVDDGDDFLSVQCLAYQPQFFRDSSGEAAVEESASTMVAGAASFGAENPFEFYPHRTLAVTSRGHIQLIPESQIAPLAISSRDGRIASGLGGTVWIGPTTRGPSAMEGVDQIWEEDISSRMMRRARCFHANKISTDALDNVRILEEERERILAEEHLQLIVSGRERGAESLQSSPSSTKFVKTVSNIDQLLHCWRWIGLVENLSIDQRGNTEFNEAIPPPDDINSWFAKGLVDSGVTKLLRMSNRDAHDDGNSNSMMETKTTSDTLFCDVFDSPLRRAALYACGWIKKYGSLQNLIDECEGRGDFERSAAMAVWHGDLNSCVLALQRGADHVKALAEEGDANTPYSTNKYSETLSLIAMCVAGFNVKAANDGSVRTTTLWSSACDNLLQRPDMVSAKDNHSSQVQLPGVSYLRAILIFLQNIGNVDYNKTIYDEGLSLADRVGFACRFLPRTNLHLFLDRSIKRCIDLGNLEGLLITGLDKRGIALLQSFVDRYSDVQTAALISCRVVLPSEWTFERRMTLEWLESYRFFLNGLQMWNVRAAFDVGRFEHLRRLKQVGGVGSAPSFSGRQGISSKKQQLKDTSQSNFPPQLWARCNYCSASLPLSKLRRQEGIANSCSWLSRQKPVLTCCPQCKKPLPRCSICLLSLGCLNP</sequence>
<dbReference type="EMBL" id="JALLAZ020001126">
    <property type="protein sequence ID" value="KAL3780191.1"/>
    <property type="molecule type" value="Genomic_DNA"/>
</dbReference>
<keyword evidence="4" id="KW-1185">Reference proteome</keyword>
<dbReference type="SUPFAM" id="SSF50978">
    <property type="entry name" value="WD40 repeat-like"/>
    <property type="match status" value="1"/>
</dbReference>
<reference evidence="3 4" key="1">
    <citation type="submission" date="2024-10" db="EMBL/GenBank/DDBJ databases">
        <title>Updated reference genomes for cyclostephanoid diatoms.</title>
        <authorList>
            <person name="Roberts W.R."/>
            <person name="Alverson A.J."/>
        </authorList>
    </citation>
    <scope>NUCLEOTIDE SEQUENCE [LARGE SCALE GENOMIC DNA]</scope>
    <source>
        <strain evidence="3 4">AJA276-08</strain>
    </source>
</reference>
<accession>A0ABD3NXN4</accession>
<dbReference type="PANTHER" id="PTHR16453">
    <property type="entry name" value="WD40 DOMAIN-CONTAINING PROTEIN MIO FAMILY MEMBER"/>
    <property type="match status" value="1"/>
</dbReference>
<dbReference type="AlphaFoldDB" id="A0ABD3NXN4"/>
<dbReference type="InterPro" id="IPR037593">
    <property type="entry name" value="MIOS/Sea4"/>
</dbReference>
<dbReference type="Gene3D" id="2.130.10.10">
    <property type="entry name" value="YVTN repeat-like/Quinoprotein amine dehydrogenase"/>
    <property type="match status" value="1"/>
</dbReference>
<dbReference type="PANTHER" id="PTHR16453:SF9">
    <property type="entry name" value="GATOR COMPLEX PROTEIN MIOS"/>
    <property type="match status" value="1"/>
</dbReference>
<protein>
    <recommendedName>
        <fullName evidence="2">MIOS-like alpha-solenoid domain-containing protein</fullName>
    </recommendedName>
</protein>
<feature type="region of interest" description="Disordered" evidence="1">
    <location>
        <begin position="714"/>
        <end position="739"/>
    </location>
</feature>
<organism evidence="3 4">
    <name type="scientific">Stephanodiscus triporus</name>
    <dbReference type="NCBI Taxonomy" id="2934178"/>
    <lineage>
        <taxon>Eukaryota</taxon>
        <taxon>Sar</taxon>
        <taxon>Stramenopiles</taxon>
        <taxon>Ochrophyta</taxon>
        <taxon>Bacillariophyta</taxon>
        <taxon>Coscinodiscophyceae</taxon>
        <taxon>Thalassiosirophycidae</taxon>
        <taxon>Stephanodiscales</taxon>
        <taxon>Stephanodiscaceae</taxon>
        <taxon>Stephanodiscus</taxon>
    </lineage>
</organism>
<name>A0ABD3NXN4_9STRA</name>
<dbReference type="InterPro" id="IPR015943">
    <property type="entry name" value="WD40/YVTN_repeat-like_dom_sf"/>
</dbReference>
<proteinExistence type="predicted"/>
<evidence type="ECO:0000259" key="2">
    <source>
        <dbReference type="Pfam" id="PF21719"/>
    </source>
</evidence>
<dbReference type="Pfam" id="PF21719">
    <property type="entry name" value="MIOS_a-sol"/>
    <property type="match status" value="1"/>
</dbReference>
<comment type="caution">
    <text evidence="3">The sequence shown here is derived from an EMBL/GenBank/DDBJ whole genome shotgun (WGS) entry which is preliminary data.</text>
</comment>
<evidence type="ECO:0000313" key="4">
    <source>
        <dbReference type="Proteomes" id="UP001530315"/>
    </source>
</evidence>
<dbReference type="InterPro" id="IPR036322">
    <property type="entry name" value="WD40_repeat_dom_sf"/>
</dbReference>
<evidence type="ECO:0000256" key="1">
    <source>
        <dbReference type="SAM" id="MobiDB-lite"/>
    </source>
</evidence>
<evidence type="ECO:0000313" key="3">
    <source>
        <dbReference type="EMBL" id="KAL3780191.1"/>
    </source>
</evidence>
<feature type="compositionally biased region" description="Polar residues" evidence="1">
    <location>
        <begin position="719"/>
        <end position="739"/>
    </location>
</feature>
<dbReference type="Proteomes" id="UP001530315">
    <property type="component" value="Unassembled WGS sequence"/>
</dbReference>
<feature type="domain" description="MIOS-like alpha-solenoid" evidence="2">
    <location>
        <begin position="334"/>
        <end position="603"/>
    </location>
</feature>
<gene>
    <name evidence="3" type="ORF">ACHAW5_010276</name>
</gene>
<dbReference type="InterPro" id="IPR049092">
    <property type="entry name" value="MIOS_a-sol"/>
</dbReference>